<keyword evidence="3" id="KW-1185">Reference proteome</keyword>
<organism evidence="2 3">
    <name type="scientific">Eimeria tenella</name>
    <name type="common">Coccidian parasite</name>
    <dbReference type="NCBI Taxonomy" id="5802"/>
    <lineage>
        <taxon>Eukaryota</taxon>
        <taxon>Sar</taxon>
        <taxon>Alveolata</taxon>
        <taxon>Apicomplexa</taxon>
        <taxon>Conoidasida</taxon>
        <taxon>Coccidia</taxon>
        <taxon>Eucoccidiorida</taxon>
        <taxon>Eimeriorina</taxon>
        <taxon>Eimeriidae</taxon>
        <taxon>Eimeria</taxon>
    </lineage>
</organism>
<dbReference type="OrthoDB" id="447173at2759"/>
<evidence type="ECO:0000259" key="1">
    <source>
        <dbReference type="Pfam" id="PF18199"/>
    </source>
</evidence>
<dbReference type="VEuPathDB" id="ToxoDB:ETH2_0530600"/>
<reference evidence="2" key="2">
    <citation type="submission" date="2013-10" db="EMBL/GenBank/DDBJ databases">
        <authorList>
            <person name="Aslett M."/>
        </authorList>
    </citation>
    <scope>NUCLEOTIDE SEQUENCE [LARGE SCALE GENOMIC DNA]</scope>
    <source>
        <strain evidence="2">Houghton</strain>
    </source>
</reference>
<proteinExistence type="predicted"/>
<sequence>MQQLLMRIQQQQVVTPESGSNSSSAGSSNDFTERARLLLTQLPPPFDIKAAAASRPESYENAMDAVLLQELSRYNTLITITAKRLQIVQV</sequence>
<dbReference type="Proteomes" id="UP000030747">
    <property type="component" value="Unassembled WGS sequence"/>
</dbReference>
<accession>U6KT77</accession>
<dbReference type="Gene3D" id="1.20.1270.280">
    <property type="match status" value="1"/>
</dbReference>
<reference evidence="2" key="1">
    <citation type="submission" date="2013-10" db="EMBL/GenBank/DDBJ databases">
        <title>Genomic analysis of the causative agents of coccidiosis in chickens.</title>
        <authorList>
            <person name="Reid A.J."/>
            <person name="Blake D."/>
            <person name="Billington K."/>
            <person name="Browne H."/>
            <person name="Dunn M."/>
            <person name="Hung S."/>
            <person name="Kawahara F."/>
            <person name="Miranda-Saavedra D."/>
            <person name="Mourier T."/>
            <person name="Nagra H."/>
            <person name="Otto T.D."/>
            <person name="Rawlings N."/>
            <person name="Sanchez A."/>
            <person name="Sanders M."/>
            <person name="Subramaniam C."/>
            <person name="Tay Y."/>
            <person name="Dear P."/>
            <person name="Doerig C."/>
            <person name="Gruber A."/>
            <person name="Parkinson J."/>
            <person name="Shirley M."/>
            <person name="Wan K.L."/>
            <person name="Berriman M."/>
            <person name="Tomley F."/>
            <person name="Pain A."/>
        </authorList>
    </citation>
    <scope>NUCLEOTIDE SEQUENCE [LARGE SCALE GENOMIC DNA]</scope>
    <source>
        <strain evidence="2">Houghton</strain>
    </source>
</reference>
<evidence type="ECO:0000313" key="3">
    <source>
        <dbReference type="Proteomes" id="UP000030747"/>
    </source>
</evidence>
<gene>
    <name evidence="2" type="ORF">ETH_00023990</name>
</gene>
<dbReference type="GeneID" id="25253910"/>
<dbReference type="Pfam" id="PF18199">
    <property type="entry name" value="Dynein_C"/>
    <property type="match status" value="1"/>
</dbReference>
<dbReference type="VEuPathDB" id="ToxoDB:ETH_00023990"/>
<name>U6KT77_EIMTE</name>
<dbReference type="AlphaFoldDB" id="U6KT77"/>
<feature type="domain" description="Dynein heavy chain C-terminal" evidence="1">
    <location>
        <begin position="3"/>
        <end position="88"/>
    </location>
</feature>
<dbReference type="RefSeq" id="XP_013231916.1">
    <property type="nucleotide sequence ID" value="XM_013376462.1"/>
</dbReference>
<evidence type="ECO:0000313" key="2">
    <source>
        <dbReference type="EMBL" id="CDJ41166.1"/>
    </source>
</evidence>
<protein>
    <recommendedName>
        <fullName evidence="1">Dynein heavy chain C-terminal domain-containing protein</fullName>
    </recommendedName>
</protein>
<dbReference type="InterPro" id="IPR041228">
    <property type="entry name" value="Dynein_C"/>
</dbReference>
<dbReference type="EMBL" id="HG675525">
    <property type="protein sequence ID" value="CDJ41166.1"/>
    <property type="molecule type" value="Genomic_DNA"/>
</dbReference>